<protein>
    <submittedName>
        <fullName evidence="1">Uncharacterized protein</fullName>
    </submittedName>
</protein>
<dbReference type="AlphaFoldDB" id="A0A7I9Y281"/>
<organism evidence="1 2">
    <name type="scientific">Mycobacterium botniense</name>
    <dbReference type="NCBI Taxonomy" id="84962"/>
    <lineage>
        <taxon>Bacteria</taxon>
        <taxon>Bacillati</taxon>
        <taxon>Actinomycetota</taxon>
        <taxon>Actinomycetes</taxon>
        <taxon>Mycobacteriales</taxon>
        <taxon>Mycobacteriaceae</taxon>
        <taxon>Mycobacterium</taxon>
    </lineage>
</organism>
<dbReference type="Proteomes" id="UP000465361">
    <property type="component" value="Unassembled WGS sequence"/>
</dbReference>
<gene>
    <name evidence="1" type="ORF">MBOT_35500</name>
</gene>
<accession>A0A7I9Y281</accession>
<evidence type="ECO:0000313" key="2">
    <source>
        <dbReference type="Proteomes" id="UP000465361"/>
    </source>
</evidence>
<sequence length="86" mass="9103">MLASRTHATEWEPFPLNRCAGRAPTTANPLSIELLPAGSNIAERSPRFSAALRSAAAELSIVLRSGNRFEPAAPVRSLALAAAHNL</sequence>
<dbReference type="EMBL" id="BLKW01000004">
    <property type="protein sequence ID" value="GFG76185.1"/>
    <property type="molecule type" value="Genomic_DNA"/>
</dbReference>
<proteinExistence type="predicted"/>
<keyword evidence="2" id="KW-1185">Reference proteome</keyword>
<reference evidence="1 2" key="1">
    <citation type="journal article" date="2019" name="Emerg. Microbes Infect.">
        <title>Comprehensive subspecies identification of 175 nontuberculous mycobacteria species based on 7547 genomic profiles.</title>
        <authorList>
            <person name="Matsumoto Y."/>
            <person name="Kinjo T."/>
            <person name="Motooka D."/>
            <person name="Nabeya D."/>
            <person name="Jung N."/>
            <person name="Uechi K."/>
            <person name="Horii T."/>
            <person name="Iida T."/>
            <person name="Fujita J."/>
            <person name="Nakamura S."/>
        </authorList>
    </citation>
    <scope>NUCLEOTIDE SEQUENCE [LARGE SCALE GENOMIC DNA]</scope>
    <source>
        <strain evidence="1 2">JCM 17322</strain>
    </source>
</reference>
<name>A0A7I9Y281_9MYCO</name>
<comment type="caution">
    <text evidence="1">The sequence shown here is derived from an EMBL/GenBank/DDBJ whole genome shotgun (WGS) entry which is preliminary data.</text>
</comment>
<evidence type="ECO:0000313" key="1">
    <source>
        <dbReference type="EMBL" id="GFG76185.1"/>
    </source>
</evidence>